<evidence type="ECO:0000313" key="3">
    <source>
        <dbReference type="Proteomes" id="UP001227192"/>
    </source>
</evidence>
<reference evidence="2" key="1">
    <citation type="submission" date="2015-06" db="EMBL/GenBank/DDBJ databases">
        <authorList>
            <person name="Nguyen H."/>
        </authorList>
    </citation>
    <scope>NUCLEOTIDE SEQUENCE</scope>
    <source>
        <strain evidence="2">DAOM 180753</strain>
    </source>
</reference>
<reference evidence="2" key="2">
    <citation type="journal article" date="2016" name="Fungal Biol.">
        <title>Ochratoxin A production by Penicillium thymicola.</title>
        <authorList>
            <person name="Nguyen H.D.T."/>
            <person name="McMullin D.R."/>
            <person name="Ponomareva E."/>
            <person name="Riley R."/>
            <person name="Pomraning K.R."/>
            <person name="Baker S.E."/>
            <person name="Seifert K.A."/>
        </authorList>
    </citation>
    <scope>NUCLEOTIDE SEQUENCE</scope>
    <source>
        <strain evidence="2">DAOM 180753</strain>
    </source>
</reference>
<organism evidence="2 3">
    <name type="scientific">Penicillium thymicola</name>
    <dbReference type="NCBI Taxonomy" id="293382"/>
    <lineage>
        <taxon>Eukaryota</taxon>
        <taxon>Fungi</taxon>
        <taxon>Dikarya</taxon>
        <taxon>Ascomycota</taxon>
        <taxon>Pezizomycotina</taxon>
        <taxon>Eurotiomycetes</taxon>
        <taxon>Eurotiomycetidae</taxon>
        <taxon>Eurotiales</taxon>
        <taxon>Aspergillaceae</taxon>
        <taxon>Penicillium</taxon>
    </lineage>
</organism>
<proteinExistence type="predicted"/>
<protein>
    <recommendedName>
        <fullName evidence="4">Secreted protein</fullName>
    </recommendedName>
</protein>
<sequence>MIQRWWRASVTWILILPWNVTPTLQLGSVSHPHSVISYVVNMVELLVQWTRLVACRCVGIERLSLSNDMSNNYCNASYVHED</sequence>
<evidence type="ECO:0000313" key="2">
    <source>
        <dbReference type="EMBL" id="KAJ9492621.1"/>
    </source>
</evidence>
<feature type="chain" id="PRO_5042585866" description="Secreted protein" evidence="1">
    <location>
        <begin position="26"/>
        <end position="82"/>
    </location>
</feature>
<keyword evidence="3" id="KW-1185">Reference proteome</keyword>
<gene>
    <name evidence="2" type="ORF">VN97_g572</name>
</gene>
<accession>A0AAI9TT38</accession>
<feature type="signal peptide" evidence="1">
    <location>
        <begin position="1"/>
        <end position="25"/>
    </location>
</feature>
<dbReference type="EMBL" id="LACB01000008">
    <property type="protein sequence ID" value="KAJ9492621.1"/>
    <property type="molecule type" value="Genomic_DNA"/>
</dbReference>
<name>A0AAI9TT38_PENTH</name>
<comment type="caution">
    <text evidence="2">The sequence shown here is derived from an EMBL/GenBank/DDBJ whole genome shotgun (WGS) entry which is preliminary data.</text>
</comment>
<dbReference type="Proteomes" id="UP001227192">
    <property type="component" value="Unassembled WGS sequence"/>
</dbReference>
<evidence type="ECO:0000256" key="1">
    <source>
        <dbReference type="SAM" id="SignalP"/>
    </source>
</evidence>
<evidence type="ECO:0008006" key="4">
    <source>
        <dbReference type="Google" id="ProtNLM"/>
    </source>
</evidence>
<keyword evidence="1" id="KW-0732">Signal</keyword>
<dbReference type="AlphaFoldDB" id="A0AAI9TT38"/>